<protein>
    <submittedName>
        <fullName evidence="1">Alpha/beta hydrolase</fullName>
    </submittedName>
</protein>
<evidence type="ECO:0000313" key="2">
    <source>
        <dbReference type="Proteomes" id="UP000032250"/>
    </source>
</evidence>
<dbReference type="EMBL" id="JXSU01000002">
    <property type="protein sequence ID" value="KIS25439.1"/>
    <property type="molecule type" value="Genomic_DNA"/>
</dbReference>
<dbReference type="PATRIC" id="fig|1379739.3.peg.341"/>
<accession>A0A0D1AQS0</accession>
<sequence>MNINSDNCSKCIDILKSNCDGNVENCICKKCVRNIEKCIITKYCSETESTLSI</sequence>
<name>A0A0D1AQS0_CLOBO</name>
<organism evidence="1 2">
    <name type="scientific">Clostridium botulinum B2 450</name>
    <dbReference type="NCBI Taxonomy" id="1379739"/>
    <lineage>
        <taxon>Bacteria</taxon>
        <taxon>Bacillati</taxon>
        <taxon>Bacillota</taxon>
        <taxon>Clostridia</taxon>
        <taxon>Eubacteriales</taxon>
        <taxon>Clostridiaceae</taxon>
        <taxon>Clostridium</taxon>
    </lineage>
</organism>
<dbReference type="HOGENOM" id="CLU_195858_0_0_9"/>
<dbReference type="Proteomes" id="UP000032250">
    <property type="component" value="Unassembled WGS sequence"/>
</dbReference>
<dbReference type="AlphaFoldDB" id="A0A0D1AQS0"/>
<proteinExistence type="predicted"/>
<dbReference type="RefSeq" id="WP_003482857.1">
    <property type="nucleotide sequence ID" value="NZ_JXSU01000002.1"/>
</dbReference>
<evidence type="ECO:0000313" key="1">
    <source>
        <dbReference type="EMBL" id="KIS25439.1"/>
    </source>
</evidence>
<comment type="caution">
    <text evidence="1">The sequence shown here is derived from an EMBL/GenBank/DDBJ whole genome shotgun (WGS) entry which is preliminary data.</text>
</comment>
<keyword evidence="1" id="KW-0378">Hydrolase</keyword>
<dbReference type="GO" id="GO:0016787">
    <property type="term" value="F:hydrolase activity"/>
    <property type="evidence" value="ECO:0007669"/>
    <property type="project" value="UniProtKB-KW"/>
</dbReference>
<reference evidence="1 2" key="1">
    <citation type="submission" date="2014-06" db="EMBL/GenBank/DDBJ databases">
        <title>Genome characterization of distinct group I Clostridium botulinum lineages.</title>
        <authorList>
            <person name="Giordani F."/>
            <person name="Anselmo A."/>
            <person name="Fillo S."/>
            <person name="Palozzi A.M."/>
            <person name="Fortunato A."/>
            <person name="Gentile B."/>
            <person name="Ciammaruconi A."/>
            <person name="Anniballi F."/>
            <person name="De Medici D."/>
            <person name="Lista F."/>
        </authorList>
    </citation>
    <scope>NUCLEOTIDE SEQUENCE [LARGE SCALE GENOMIC DNA]</scope>
    <source>
        <strain evidence="1 2">B2 450</strain>
    </source>
</reference>
<dbReference type="OrthoDB" id="1913367at2"/>
<gene>
    <name evidence="1" type="ORF">N495_00205</name>
</gene>